<dbReference type="InterPro" id="IPR004827">
    <property type="entry name" value="bZIP"/>
</dbReference>
<feature type="compositionally biased region" description="Basic residues" evidence="1">
    <location>
        <begin position="196"/>
        <end position="207"/>
    </location>
</feature>
<feature type="region of interest" description="Disordered" evidence="1">
    <location>
        <begin position="90"/>
        <end position="120"/>
    </location>
</feature>
<evidence type="ECO:0000259" key="2">
    <source>
        <dbReference type="PROSITE" id="PS00036"/>
    </source>
</evidence>
<feature type="domain" description="BZIP" evidence="2">
    <location>
        <begin position="95"/>
        <end position="109"/>
    </location>
</feature>
<comment type="caution">
    <text evidence="3">The sequence shown here is derived from an EMBL/GenBank/DDBJ whole genome shotgun (WGS) entry which is preliminary data.</text>
</comment>
<dbReference type="GO" id="GO:0003700">
    <property type="term" value="F:DNA-binding transcription factor activity"/>
    <property type="evidence" value="ECO:0007669"/>
    <property type="project" value="InterPro"/>
</dbReference>
<feature type="compositionally biased region" description="Polar residues" evidence="1">
    <location>
        <begin position="348"/>
        <end position="360"/>
    </location>
</feature>
<evidence type="ECO:0000313" key="4">
    <source>
        <dbReference type="Proteomes" id="UP000192596"/>
    </source>
</evidence>
<dbReference type="Gene3D" id="1.20.5.170">
    <property type="match status" value="1"/>
</dbReference>
<evidence type="ECO:0000313" key="3">
    <source>
        <dbReference type="EMBL" id="OQO08663.1"/>
    </source>
</evidence>
<dbReference type="EMBL" id="NAJO01000012">
    <property type="protein sequence ID" value="OQO08663.1"/>
    <property type="molecule type" value="Genomic_DNA"/>
</dbReference>
<feature type="region of interest" description="Disordered" evidence="1">
    <location>
        <begin position="1"/>
        <end position="32"/>
    </location>
</feature>
<dbReference type="Proteomes" id="UP000192596">
    <property type="component" value="Unassembled WGS sequence"/>
</dbReference>
<proteinExistence type="predicted"/>
<feature type="compositionally biased region" description="Polar residues" evidence="1">
    <location>
        <begin position="233"/>
        <end position="247"/>
    </location>
</feature>
<keyword evidence="4" id="KW-1185">Reference proteome</keyword>
<dbReference type="InParanoid" id="A0A1V8TB78"/>
<feature type="compositionally biased region" description="Low complexity" evidence="1">
    <location>
        <begin position="306"/>
        <end position="340"/>
    </location>
</feature>
<feature type="compositionally biased region" description="Polar residues" evidence="1">
    <location>
        <begin position="13"/>
        <end position="23"/>
    </location>
</feature>
<dbReference type="CDD" id="cd14705">
    <property type="entry name" value="bZIP_Zip1"/>
    <property type="match status" value="1"/>
</dbReference>
<dbReference type="OrthoDB" id="2247093at2759"/>
<evidence type="ECO:0000256" key="1">
    <source>
        <dbReference type="SAM" id="MobiDB-lite"/>
    </source>
</evidence>
<name>A0A1V8TB78_9PEZI</name>
<feature type="compositionally biased region" description="Low complexity" evidence="1">
    <location>
        <begin position="272"/>
        <end position="296"/>
    </location>
</feature>
<dbReference type="STRING" id="1507870.A0A1V8TB78"/>
<accession>A0A1V8TB78</accession>
<reference evidence="4" key="1">
    <citation type="submission" date="2017-03" db="EMBL/GenBank/DDBJ databases">
        <title>Genomes of endolithic fungi from Antarctica.</title>
        <authorList>
            <person name="Coleine C."/>
            <person name="Masonjones S."/>
            <person name="Stajich J.E."/>
        </authorList>
    </citation>
    <scope>NUCLEOTIDE SEQUENCE [LARGE SCALE GENOMIC DNA]</scope>
    <source>
        <strain evidence="4">CCFEE 5527</strain>
    </source>
</reference>
<dbReference type="PROSITE" id="PS00036">
    <property type="entry name" value="BZIP_BASIC"/>
    <property type="match status" value="1"/>
</dbReference>
<organism evidence="3 4">
    <name type="scientific">Cryoendolithus antarcticus</name>
    <dbReference type="NCBI Taxonomy" id="1507870"/>
    <lineage>
        <taxon>Eukaryota</taxon>
        <taxon>Fungi</taxon>
        <taxon>Dikarya</taxon>
        <taxon>Ascomycota</taxon>
        <taxon>Pezizomycotina</taxon>
        <taxon>Dothideomycetes</taxon>
        <taxon>Dothideomycetidae</taxon>
        <taxon>Cladosporiales</taxon>
        <taxon>Cladosporiaceae</taxon>
        <taxon>Cryoendolithus</taxon>
    </lineage>
</organism>
<protein>
    <recommendedName>
        <fullName evidence="2">BZIP domain-containing protein</fullName>
    </recommendedName>
</protein>
<sequence>MSYANVDRAERTSPATQYPQIPSTYPYAQDMNMGGANASNAYQASTHDERHSQMGIPISSTAGQNVYQMMTLETTSGTVQLPVDVQAASRVADEKRRRNAGASARFRQRRKEKERESSTTISKLEQRLKALIDDSDFYKRERDFLAGILMQVPGGERHFPRPQSPRHRRSSSIFAPDSVSGSGGYVSGPEQMRPHSPTRGRNVRRRTSTISLPPLPASMAAPMSAGPPLTPHSFGQYTGMTQPSQYSPGPGTFPSPMTRVSLPGTASLMASLQPQQQQQQGYPQQLQQQSHVQPVLGLQHPQDPSQHYPRPQQHQGQQPSSIGQQHQPQQQLPSLSQSLPPNSPPDAGNSSAYNPYPRQQ</sequence>
<feature type="region of interest" description="Disordered" evidence="1">
    <location>
        <begin position="155"/>
        <end position="360"/>
    </location>
</feature>
<dbReference type="AlphaFoldDB" id="A0A1V8TB78"/>
<feature type="compositionally biased region" description="Low complexity" evidence="1">
    <location>
        <begin position="217"/>
        <end position="227"/>
    </location>
</feature>
<gene>
    <name evidence="3" type="ORF">B0A48_06533</name>
</gene>